<evidence type="ECO:0000313" key="3">
    <source>
        <dbReference type="Proteomes" id="UP000758168"/>
    </source>
</evidence>
<proteinExistence type="predicted"/>
<reference evidence="2 3" key="1">
    <citation type="submission" date="2021-03" db="EMBL/GenBank/DDBJ databases">
        <title>Sequencing the genomes of 1000 actinobacteria strains.</title>
        <authorList>
            <person name="Klenk H.-P."/>
        </authorList>
    </citation>
    <scope>NUCLEOTIDE SEQUENCE [LARGE SCALE GENOMIC DNA]</scope>
    <source>
        <strain evidence="2 3">DSM 12936</strain>
    </source>
</reference>
<evidence type="ECO:0000256" key="1">
    <source>
        <dbReference type="SAM" id="Phobius"/>
    </source>
</evidence>
<feature type="transmembrane region" description="Helical" evidence="1">
    <location>
        <begin position="6"/>
        <end position="21"/>
    </location>
</feature>
<evidence type="ECO:0008006" key="4">
    <source>
        <dbReference type="Google" id="ProtNLM"/>
    </source>
</evidence>
<keyword evidence="1" id="KW-1133">Transmembrane helix</keyword>
<organism evidence="2 3">
    <name type="scientific">Microlunatus capsulatus</name>
    <dbReference type="NCBI Taxonomy" id="99117"/>
    <lineage>
        <taxon>Bacteria</taxon>
        <taxon>Bacillati</taxon>
        <taxon>Actinomycetota</taxon>
        <taxon>Actinomycetes</taxon>
        <taxon>Propionibacteriales</taxon>
        <taxon>Propionibacteriaceae</taxon>
        <taxon>Microlunatus</taxon>
    </lineage>
</organism>
<accession>A0ABS4Z893</accession>
<comment type="caution">
    <text evidence="2">The sequence shown here is derived from an EMBL/GenBank/DDBJ whole genome shotgun (WGS) entry which is preliminary data.</text>
</comment>
<dbReference type="Proteomes" id="UP000758168">
    <property type="component" value="Unassembled WGS sequence"/>
</dbReference>
<dbReference type="RefSeq" id="WP_281073377.1">
    <property type="nucleotide sequence ID" value="NZ_BAAAMH010000009.1"/>
</dbReference>
<gene>
    <name evidence="2" type="ORF">JOF54_002195</name>
</gene>
<evidence type="ECO:0000313" key="2">
    <source>
        <dbReference type="EMBL" id="MBP2417273.1"/>
    </source>
</evidence>
<protein>
    <recommendedName>
        <fullName evidence="4">LPXTG cell wall anchor domain-containing protein</fullName>
    </recommendedName>
</protein>
<keyword evidence="1" id="KW-0472">Membrane</keyword>
<keyword evidence="3" id="KW-1185">Reference proteome</keyword>
<sequence length="44" mass="5049">MEWKTVVAIGAAVGSVVWYLERRRTRPVPRVDRWAQVTDPVLPS</sequence>
<dbReference type="EMBL" id="JAGIOB010000001">
    <property type="protein sequence ID" value="MBP2417273.1"/>
    <property type="molecule type" value="Genomic_DNA"/>
</dbReference>
<keyword evidence="1" id="KW-0812">Transmembrane</keyword>
<name>A0ABS4Z893_9ACTN</name>